<sequence>MISEEISISILTPPTTQTPFGIRLSVANRDNIEHLLIYVEQPCSTQNTLEMRINIITYKKASPQAGFL</sequence>
<dbReference type="Proteomes" id="UP000236063">
    <property type="component" value="Unassembled WGS sequence"/>
</dbReference>
<dbReference type="EMBL" id="POUR01000001">
    <property type="protein sequence ID" value="PNF69876.1"/>
    <property type="molecule type" value="Genomic_DNA"/>
</dbReference>
<keyword evidence="2" id="KW-1185">Reference proteome</keyword>
<evidence type="ECO:0000313" key="2">
    <source>
        <dbReference type="Proteomes" id="UP000236063"/>
    </source>
</evidence>
<reference evidence="1 2" key="1">
    <citation type="submission" date="2018-01" db="EMBL/GenBank/DDBJ databases">
        <title>Multi-drug resistant Enterobacter species isolated from the International Space Station and comparative genomic analyses with human pathogenic strains.</title>
        <authorList>
            <person name="Singh N.K."/>
            <person name="Bezdan D."/>
            <person name="McIntyre A."/>
            <person name="Sielaff A.C."/>
            <person name="Wheeler K."/>
            <person name="Mason C."/>
            <person name="Venkateswaran K."/>
        </authorList>
    </citation>
    <scope>NUCLEOTIDE SEQUENCE [LARGE SCALE GENOMIC DNA]</scope>
    <source>
        <strain evidence="1 2">IF2SW-P2</strain>
    </source>
</reference>
<evidence type="ECO:0000313" key="1">
    <source>
        <dbReference type="EMBL" id="PNF69876.1"/>
    </source>
</evidence>
<protein>
    <submittedName>
        <fullName evidence="1">Uncharacterized protein</fullName>
    </submittedName>
</protein>
<proteinExistence type="predicted"/>
<gene>
    <name evidence="1" type="ORF">C1167_18800</name>
</gene>
<name>A0ABX4VNL2_9ENTR</name>
<organism evidence="1 2">
    <name type="scientific">Enterobacter bugandensis</name>
    <dbReference type="NCBI Taxonomy" id="881260"/>
    <lineage>
        <taxon>Bacteria</taxon>
        <taxon>Pseudomonadati</taxon>
        <taxon>Pseudomonadota</taxon>
        <taxon>Gammaproteobacteria</taxon>
        <taxon>Enterobacterales</taxon>
        <taxon>Enterobacteriaceae</taxon>
        <taxon>Enterobacter</taxon>
    </lineage>
</organism>
<comment type="caution">
    <text evidence="1">The sequence shown here is derived from an EMBL/GenBank/DDBJ whole genome shotgun (WGS) entry which is preliminary data.</text>
</comment>
<accession>A0ABX4VNL2</accession>